<dbReference type="AlphaFoldDB" id="A0A0E0CEP3"/>
<dbReference type="Gramene" id="OMERI02G02390.5">
    <property type="protein sequence ID" value="OMERI02G02390.5"/>
    <property type="gene ID" value="OMERI02G02390"/>
</dbReference>
<protein>
    <submittedName>
        <fullName evidence="1">Uncharacterized protein</fullName>
    </submittedName>
</protein>
<proteinExistence type="predicted"/>
<evidence type="ECO:0000313" key="1">
    <source>
        <dbReference type="EnsemblPlants" id="OMERI02G02390.5"/>
    </source>
</evidence>
<reference evidence="1" key="1">
    <citation type="submission" date="2015-04" db="UniProtKB">
        <authorList>
            <consortium name="EnsemblPlants"/>
        </authorList>
    </citation>
    <scope>IDENTIFICATION</scope>
</reference>
<dbReference type="Proteomes" id="UP000008021">
    <property type="component" value="Chromosome 2"/>
</dbReference>
<organism evidence="1">
    <name type="scientific">Oryza meridionalis</name>
    <dbReference type="NCBI Taxonomy" id="40149"/>
    <lineage>
        <taxon>Eukaryota</taxon>
        <taxon>Viridiplantae</taxon>
        <taxon>Streptophyta</taxon>
        <taxon>Embryophyta</taxon>
        <taxon>Tracheophyta</taxon>
        <taxon>Spermatophyta</taxon>
        <taxon>Magnoliopsida</taxon>
        <taxon>Liliopsida</taxon>
        <taxon>Poales</taxon>
        <taxon>Poaceae</taxon>
        <taxon>BOP clade</taxon>
        <taxon>Oryzoideae</taxon>
        <taxon>Oryzeae</taxon>
        <taxon>Oryzinae</taxon>
        <taxon>Oryza</taxon>
    </lineage>
</organism>
<dbReference type="EnsemblPlants" id="OMERI02G02390.5">
    <property type="protein sequence ID" value="OMERI02G02390.5"/>
    <property type="gene ID" value="OMERI02G02390"/>
</dbReference>
<name>A0A0E0CEP3_9ORYZ</name>
<evidence type="ECO:0000313" key="2">
    <source>
        <dbReference type="Proteomes" id="UP000008021"/>
    </source>
</evidence>
<keyword evidence="2" id="KW-1185">Reference proteome</keyword>
<dbReference type="HOGENOM" id="CLU_2610087_0_0_1"/>
<sequence length="79" mass="8949">MAAGCCCWEEQCLDAMGFQLHLRIHSMCLVKVGCWAPSRRSARLSMAQMRGRKPYLDWSSCYEKSGNTASQQTTIRTSQ</sequence>
<reference evidence="1" key="2">
    <citation type="submission" date="2018-05" db="EMBL/GenBank/DDBJ databases">
        <title>OmerRS3 (Oryza meridionalis Reference Sequence Version 3).</title>
        <authorList>
            <person name="Zhang J."/>
            <person name="Kudrna D."/>
            <person name="Lee S."/>
            <person name="Talag J."/>
            <person name="Welchert J."/>
            <person name="Wing R.A."/>
        </authorList>
    </citation>
    <scope>NUCLEOTIDE SEQUENCE [LARGE SCALE GENOMIC DNA]</scope>
    <source>
        <strain evidence="1">cv. OR44</strain>
    </source>
</reference>
<accession>A0A0E0CEP3</accession>